<dbReference type="InterPro" id="IPR036259">
    <property type="entry name" value="MFS_trans_sf"/>
</dbReference>
<feature type="transmembrane region" description="Helical" evidence="9">
    <location>
        <begin position="202"/>
        <end position="220"/>
    </location>
</feature>
<dbReference type="InterPro" id="IPR005828">
    <property type="entry name" value="MFS_sugar_transport-like"/>
</dbReference>
<dbReference type="InterPro" id="IPR003663">
    <property type="entry name" value="Sugar/inositol_transpt"/>
</dbReference>
<sequence length="568" mass="63318">MSPNVFPTTPVAAAADTEKAGAVDGSLNMDSITREAAAATDAEHQLGLWKSLKTYPNAIAWSIGLSTCLIMEGFDMSLLNQLYAFEPFMQRFGERLPDGNYELTASWQAGLSNAIYVGEIAGLFISGIISERYGYRKTLMGAMTLVTAFIFIIFFSESLVQLLIGEFLIGIPWGVFQTLTTTYAADVCPLHLRAYLTTYNNLCWVIGQLIAAGVMVGMLANKETLGIWSYKIPFALQWVWPLPLTLLIFLAPESPYWLVRKGRYDQARRSLLRLTSRNTTDTKFNVDNNISMMIHTNEMEKSVTEGTSYRDLFRGPVNRRRTEIVCMTWAIQTLCGSTFIGYSTYFYKNAGIPDSQAFNMTLAGYGIGAFGTISSWFLMRWFGRRAMYFYGQASMSLFLLGIGLAGIMGTGNAAASWAVVALLLLYTLTYNVTVGPVCYSLVSELSSTRLRNKTVVLARNLYNIMGIITNVLTPQMINPTAWGWGAKTGFFWAGTCIFCALWTFFRLPEPKDRTYGELEVLFEQRVSARKFHKTVVDRFAAPKDDSVMGDEKKEGAVEIVETASRQSS</sequence>
<keyword evidence="7 9" id="KW-0472">Membrane</keyword>
<keyword evidence="4" id="KW-0762">Sugar transport</keyword>
<dbReference type="SUPFAM" id="SSF103473">
    <property type="entry name" value="MFS general substrate transporter"/>
    <property type="match status" value="1"/>
</dbReference>
<dbReference type="Proteomes" id="UP000034680">
    <property type="component" value="Unassembled WGS sequence"/>
</dbReference>
<evidence type="ECO:0000256" key="6">
    <source>
        <dbReference type="ARBA" id="ARBA00022989"/>
    </source>
</evidence>
<comment type="caution">
    <text evidence="11">The sequence shown here is derived from an EMBL/GenBank/DDBJ whole genome shotgun (WGS) entry which is preliminary data.</text>
</comment>
<accession>A0A0G2H7T8</accession>
<feature type="transmembrane region" description="Helical" evidence="9">
    <location>
        <begin position="460"/>
        <end position="477"/>
    </location>
</feature>
<feature type="transmembrane region" description="Helical" evidence="9">
    <location>
        <begin position="105"/>
        <end position="129"/>
    </location>
</feature>
<feature type="transmembrane region" description="Helical" evidence="9">
    <location>
        <begin position="240"/>
        <end position="259"/>
    </location>
</feature>
<evidence type="ECO:0000256" key="9">
    <source>
        <dbReference type="SAM" id="Phobius"/>
    </source>
</evidence>
<evidence type="ECO:0000259" key="10">
    <source>
        <dbReference type="PROSITE" id="PS50850"/>
    </source>
</evidence>
<evidence type="ECO:0000313" key="11">
    <source>
        <dbReference type="EMBL" id="KKY31293.1"/>
    </source>
</evidence>
<dbReference type="InterPro" id="IPR020846">
    <property type="entry name" value="MFS_dom"/>
</dbReference>
<organism evidence="11 12">
    <name type="scientific">Diaporthe ampelina</name>
    <dbReference type="NCBI Taxonomy" id="1214573"/>
    <lineage>
        <taxon>Eukaryota</taxon>
        <taxon>Fungi</taxon>
        <taxon>Dikarya</taxon>
        <taxon>Ascomycota</taxon>
        <taxon>Pezizomycotina</taxon>
        <taxon>Sordariomycetes</taxon>
        <taxon>Sordariomycetidae</taxon>
        <taxon>Diaporthales</taxon>
        <taxon>Diaporthaceae</taxon>
        <taxon>Diaporthe</taxon>
    </lineage>
</organism>
<dbReference type="OrthoDB" id="6612291at2759"/>
<feature type="transmembrane region" description="Helical" evidence="9">
    <location>
        <begin position="141"/>
        <end position="164"/>
    </location>
</feature>
<comment type="subcellular location">
    <subcellularLocation>
        <location evidence="1">Membrane</location>
        <topology evidence="1">Multi-pass membrane protein</topology>
    </subcellularLocation>
</comment>
<evidence type="ECO:0000256" key="3">
    <source>
        <dbReference type="ARBA" id="ARBA00022448"/>
    </source>
</evidence>
<reference evidence="11 12" key="1">
    <citation type="submission" date="2015-05" db="EMBL/GenBank/DDBJ databases">
        <title>Distinctive expansion of gene families associated with plant cell wall degradation and secondary metabolism in the genomes of grapevine trunk pathogens.</title>
        <authorList>
            <person name="Lawrence D.P."/>
            <person name="Travadon R."/>
            <person name="Rolshausen P.E."/>
            <person name="Baumgartner K."/>
        </authorList>
    </citation>
    <scope>NUCLEOTIDE SEQUENCE [LARGE SCALE GENOMIC DNA]</scope>
    <source>
        <strain evidence="11">DA912</strain>
    </source>
</reference>
<feature type="transmembrane region" description="Helical" evidence="9">
    <location>
        <begin position="386"/>
        <end position="408"/>
    </location>
</feature>
<dbReference type="PANTHER" id="PTHR48022:SF5">
    <property type="entry name" value="ALPHA-GLUCOSIDES PERMEASE MPH2-RELATED"/>
    <property type="match status" value="1"/>
</dbReference>
<protein>
    <submittedName>
        <fullName evidence="11">Putative mrt a raffinose family of oligosaccharides transporter</fullName>
    </submittedName>
</protein>
<evidence type="ECO:0000256" key="5">
    <source>
        <dbReference type="ARBA" id="ARBA00022692"/>
    </source>
</evidence>
<evidence type="ECO:0000256" key="4">
    <source>
        <dbReference type="ARBA" id="ARBA00022597"/>
    </source>
</evidence>
<dbReference type="GO" id="GO:0005351">
    <property type="term" value="F:carbohydrate:proton symporter activity"/>
    <property type="evidence" value="ECO:0007669"/>
    <property type="project" value="TreeGrafter"/>
</dbReference>
<keyword evidence="5 9" id="KW-0812">Transmembrane</keyword>
<dbReference type="NCBIfam" id="TIGR00879">
    <property type="entry name" value="SP"/>
    <property type="match status" value="1"/>
</dbReference>
<dbReference type="InterPro" id="IPR050360">
    <property type="entry name" value="MFS_Sugar_Transporters"/>
</dbReference>
<feature type="transmembrane region" description="Helical" evidence="9">
    <location>
        <begin position="170"/>
        <end position="190"/>
    </location>
</feature>
<keyword evidence="6 9" id="KW-1133">Transmembrane helix</keyword>
<evidence type="ECO:0000256" key="7">
    <source>
        <dbReference type="ARBA" id="ARBA00023136"/>
    </source>
</evidence>
<dbReference type="Pfam" id="PF00083">
    <property type="entry name" value="Sugar_tr"/>
    <property type="match status" value="1"/>
</dbReference>
<evidence type="ECO:0000313" key="12">
    <source>
        <dbReference type="Proteomes" id="UP000034680"/>
    </source>
</evidence>
<keyword evidence="3 8" id="KW-0813">Transport</keyword>
<dbReference type="AlphaFoldDB" id="A0A0G2H7T8"/>
<feature type="transmembrane region" description="Helical" evidence="9">
    <location>
        <begin position="414"/>
        <end position="439"/>
    </location>
</feature>
<comment type="similarity">
    <text evidence="2 8">Belongs to the major facilitator superfamily. Sugar transporter (TC 2.A.1.1) family.</text>
</comment>
<evidence type="ECO:0000256" key="8">
    <source>
        <dbReference type="RuleBase" id="RU003346"/>
    </source>
</evidence>
<name>A0A0G2H7T8_9PEZI</name>
<feature type="transmembrane region" description="Helical" evidence="9">
    <location>
        <begin position="489"/>
        <end position="505"/>
    </location>
</feature>
<feature type="transmembrane region" description="Helical" evidence="9">
    <location>
        <begin position="324"/>
        <end position="345"/>
    </location>
</feature>
<evidence type="ECO:0000256" key="1">
    <source>
        <dbReference type="ARBA" id="ARBA00004141"/>
    </source>
</evidence>
<proteinExistence type="inferred from homology"/>
<dbReference type="FunFam" id="1.20.1250.20:FF:000254">
    <property type="entry name" value="MAL31p Maltose permease"/>
    <property type="match status" value="1"/>
</dbReference>
<keyword evidence="12" id="KW-1185">Reference proteome</keyword>
<dbReference type="EMBL" id="LCUC01000399">
    <property type="protein sequence ID" value="KKY31293.1"/>
    <property type="molecule type" value="Genomic_DNA"/>
</dbReference>
<dbReference type="PANTHER" id="PTHR48022">
    <property type="entry name" value="PLASTIDIC GLUCOSE TRANSPORTER 4"/>
    <property type="match status" value="1"/>
</dbReference>
<evidence type="ECO:0000256" key="2">
    <source>
        <dbReference type="ARBA" id="ARBA00010992"/>
    </source>
</evidence>
<feature type="domain" description="Major facilitator superfamily (MFS) profile" evidence="10">
    <location>
        <begin position="61"/>
        <end position="511"/>
    </location>
</feature>
<reference evidence="11 12" key="2">
    <citation type="submission" date="2015-05" db="EMBL/GenBank/DDBJ databases">
        <authorList>
            <person name="Morales-Cruz A."/>
            <person name="Amrine K.C."/>
            <person name="Cantu D."/>
        </authorList>
    </citation>
    <scope>NUCLEOTIDE SEQUENCE [LARGE SCALE GENOMIC DNA]</scope>
    <source>
        <strain evidence="11">DA912</strain>
    </source>
</reference>
<feature type="transmembrane region" description="Helical" evidence="9">
    <location>
        <begin position="357"/>
        <end position="379"/>
    </location>
</feature>
<dbReference type="Gene3D" id="1.20.1250.20">
    <property type="entry name" value="MFS general substrate transporter like domains"/>
    <property type="match status" value="1"/>
</dbReference>
<gene>
    <name evidence="11" type="ORF">UCDDA912_g08789</name>
</gene>
<dbReference type="PROSITE" id="PS50850">
    <property type="entry name" value="MFS"/>
    <property type="match status" value="1"/>
</dbReference>
<dbReference type="GO" id="GO:0016020">
    <property type="term" value="C:membrane"/>
    <property type="evidence" value="ECO:0007669"/>
    <property type="project" value="UniProtKB-SubCell"/>
</dbReference>